<feature type="compositionally biased region" description="Basic and acidic residues" evidence="1">
    <location>
        <begin position="162"/>
        <end position="177"/>
    </location>
</feature>
<keyword evidence="2" id="KW-0371">Homeobox</keyword>
<evidence type="ECO:0000313" key="3">
    <source>
        <dbReference type="Proteomes" id="UP000265520"/>
    </source>
</evidence>
<dbReference type="AlphaFoldDB" id="A0A392P5G4"/>
<keyword evidence="3" id="KW-1185">Reference proteome</keyword>
<dbReference type="Proteomes" id="UP000265520">
    <property type="component" value="Unassembled WGS sequence"/>
</dbReference>
<dbReference type="EMBL" id="LXQA010064943">
    <property type="protein sequence ID" value="MCI07313.1"/>
    <property type="molecule type" value="Genomic_DNA"/>
</dbReference>
<organism evidence="2 3">
    <name type="scientific">Trifolium medium</name>
    <dbReference type="NCBI Taxonomy" id="97028"/>
    <lineage>
        <taxon>Eukaryota</taxon>
        <taxon>Viridiplantae</taxon>
        <taxon>Streptophyta</taxon>
        <taxon>Embryophyta</taxon>
        <taxon>Tracheophyta</taxon>
        <taxon>Spermatophyta</taxon>
        <taxon>Magnoliopsida</taxon>
        <taxon>eudicotyledons</taxon>
        <taxon>Gunneridae</taxon>
        <taxon>Pentapetalae</taxon>
        <taxon>rosids</taxon>
        <taxon>fabids</taxon>
        <taxon>Fabales</taxon>
        <taxon>Fabaceae</taxon>
        <taxon>Papilionoideae</taxon>
        <taxon>50 kb inversion clade</taxon>
        <taxon>NPAAA clade</taxon>
        <taxon>Hologalegina</taxon>
        <taxon>IRL clade</taxon>
        <taxon>Trifolieae</taxon>
        <taxon>Trifolium</taxon>
    </lineage>
</organism>
<sequence>MEGGDFGSLHDSDFQDKKSGQRIKQRTNIQGRAIRANHLHGKNFSLDLYVDSTGEAPAYDSTRNHRIGTKHLVKRMRSDSGSNPSDTDDYEENNPAVKQTDPLLHDYSNSNVKNVQRSEYVKSKPSNSIRNSRISEDTGGRGLSERMVKEEKFNGGRKIKKQYHESDGVRMPSKETM</sequence>
<feature type="compositionally biased region" description="Basic and acidic residues" evidence="1">
    <location>
        <begin position="133"/>
        <end position="154"/>
    </location>
</feature>
<dbReference type="PANTHER" id="PTHR47713">
    <property type="entry name" value="HOMEODOMAIN-LIKE SUPERFAMILY PROTEIN"/>
    <property type="match status" value="1"/>
</dbReference>
<protein>
    <submittedName>
        <fullName evidence="2">Homeobox leucine zipper protein</fullName>
    </submittedName>
</protein>
<reference evidence="2 3" key="1">
    <citation type="journal article" date="2018" name="Front. Plant Sci.">
        <title>Red Clover (Trifolium pratense) and Zigzag Clover (T. medium) - A Picture of Genomic Similarities and Differences.</title>
        <authorList>
            <person name="Dluhosova J."/>
            <person name="Istvanek J."/>
            <person name="Nedelnik J."/>
            <person name="Repkova J."/>
        </authorList>
    </citation>
    <scope>NUCLEOTIDE SEQUENCE [LARGE SCALE GENOMIC DNA]</scope>
    <source>
        <strain evidence="3">cv. 10/8</strain>
        <tissue evidence="2">Leaf</tissue>
    </source>
</reference>
<proteinExistence type="predicted"/>
<feature type="region of interest" description="Disordered" evidence="1">
    <location>
        <begin position="1"/>
        <end position="33"/>
    </location>
</feature>
<dbReference type="PANTHER" id="PTHR47713:SF2">
    <property type="entry name" value="HOMEODOMAIN-LIKE SUPERFAMILY PROTEIN"/>
    <property type="match status" value="1"/>
</dbReference>
<feature type="non-terminal residue" evidence="2">
    <location>
        <position position="177"/>
    </location>
</feature>
<name>A0A392P5G4_9FABA</name>
<feature type="compositionally biased region" description="Basic and acidic residues" evidence="1">
    <location>
        <begin position="8"/>
        <end position="19"/>
    </location>
</feature>
<evidence type="ECO:0000313" key="2">
    <source>
        <dbReference type="EMBL" id="MCI07313.1"/>
    </source>
</evidence>
<comment type="caution">
    <text evidence="2">The sequence shown here is derived from an EMBL/GenBank/DDBJ whole genome shotgun (WGS) entry which is preliminary data.</text>
</comment>
<evidence type="ECO:0000256" key="1">
    <source>
        <dbReference type="SAM" id="MobiDB-lite"/>
    </source>
</evidence>
<feature type="compositionally biased region" description="Polar residues" evidence="1">
    <location>
        <begin position="107"/>
        <end position="117"/>
    </location>
</feature>
<keyword evidence="2" id="KW-0238">DNA-binding</keyword>
<accession>A0A392P5G4</accession>
<feature type="region of interest" description="Disordered" evidence="1">
    <location>
        <begin position="54"/>
        <end position="177"/>
    </location>
</feature>
<dbReference type="GO" id="GO:0003677">
    <property type="term" value="F:DNA binding"/>
    <property type="evidence" value="ECO:0007669"/>
    <property type="project" value="UniProtKB-KW"/>
</dbReference>
<feature type="compositionally biased region" description="Basic residues" evidence="1">
    <location>
        <begin position="64"/>
        <end position="75"/>
    </location>
</feature>